<feature type="binding site" evidence="18">
    <location>
        <position position="1392"/>
    </location>
    <ligand>
        <name>a divalent metal cation</name>
        <dbReference type="ChEBI" id="CHEBI:60240"/>
        <note>catalytic</note>
    </ligand>
</feature>
<comment type="activity regulation">
    <text evidence="18">Positively regulated by the regulatory subunit PAN3.</text>
</comment>
<dbReference type="GO" id="GO:0000289">
    <property type="term" value="P:nuclear-transcribed mRNA poly(A) tail shortening"/>
    <property type="evidence" value="ECO:0007669"/>
    <property type="project" value="UniProtKB-UniRule"/>
</dbReference>
<feature type="region of interest" description="Disordered" evidence="19">
    <location>
        <begin position="828"/>
        <end position="847"/>
    </location>
</feature>
<dbReference type="STRING" id="100787.A0A0G4M6B6"/>
<dbReference type="EC" id="3.1.13.4" evidence="18"/>
<dbReference type="GO" id="GO:0004332">
    <property type="term" value="F:fructose-bisphosphate aldolase activity"/>
    <property type="evidence" value="ECO:0007669"/>
    <property type="project" value="UniProtKB-EC"/>
</dbReference>
<feature type="region of interest" description="Disordered" evidence="19">
    <location>
        <begin position="1750"/>
        <end position="1782"/>
    </location>
</feature>
<dbReference type="InterPro" id="IPR012337">
    <property type="entry name" value="RNaseH-like_sf"/>
</dbReference>
<dbReference type="InterPro" id="IPR048841">
    <property type="entry name" value="PAN2_N"/>
</dbReference>
<comment type="catalytic activity">
    <reaction evidence="1">
        <text>beta-D-fructose 1,6-bisphosphate = D-glyceraldehyde 3-phosphate + dihydroxyacetone phosphate</text>
        <dbReference type="Rhea" id="RHEA:14729"/>
        <dbReference type="ChEBI" id="CHEBI:32966"/>
        <dbReference type="ChEBI" id="CHEBI:57642"/>
        <dbReference type="ChEBI" id="CHEBI:59776"/>
        <dbReference type="EC" id="4.1.2.13"/>
    </reaction>
</comment>
<dbReference type="InterPro" id="IPR000771">
    <property type="entry name" value="FBA_II"/>
</dbReference>
<dbReference type="InterPro" id="IPR030843">
    <property type="entry name" value="PAN2"/>
</dbReference>
<keyword evidence="13 18" id="KW-0378">Hydrolase</keyword>
<dbReference type="InterPro" id="IPR038765">
    <property type="entry name" value="Papain-like_cys_pep_sf"/>
</dbReference>
<dbReference type="PROSITE" id="PS50235">
    <property type="entry name" value="USP_3"/>
    <property type="match status" value="1"/>
</dbReference>
<dbReference type="Pfam" id="PF13423">
    <property type="entry name" value="UCH_1"/>
    <property type="match status" value="1"/>
</dbReference>
<dbReference type="GO" id="GO:0004535">
    <property type="term" value="F:poly(A)-specific ribonuclease activity"/>
    <property type="evidence" value="ECO:0007669"/>
    <property type="project" value="UniProtKB-UniRule"/>
</dbReference>
<dbReference type="InterPro" id="IPR015943">
    <property type="entry name" value="WD40/YVTN_repeat-like_dom_sf"/>
</dbReference>
<dbReference type="Gene3D" id="3.20.20.70">
    <property type="entry name" value="Aldolase class I"/>
    <property type="match status" value="1"/>
</dbReference>
<dbReference type="UniPathway" id="UPA00109">
    <property type="reaction ID" value="UER00183"/>
</dbReference>
<dbReference type="CDD" id="cd00946">
    <property type="entry name" value="FBP_aldolase_IIA"/>
    <property type="match status" value="1"/>
</dbReference>
<feature type="compositionally biased region" description="Polar residues" evidence="19">
    <location>
        <begin position="1551"/>
        <end position="1569"/>
    </location>
</feature>
<sequence length="2010" mass="223642">MGVLQDLNLKPGVIYGDDVLKLFTYAKEKGFAMPAVNVTSSSTVVATLEAARDSKSPVVLQFSQGGAAFFAGKGVTNSAEKQEASVAGAVAAAHYIRAIAPIYGVPVVLHTDHCAKKLLPWLDGMLDADEAEFKKSGTPLFSSHMIDLSEEEVKWNIDTTAAYLKRSAPMKLWLEMEIGITGGEEDGVNNEDVDNNSLYTQPEDIWAIYETLSAISPFFSIAAGFGNVHGVYKPGNVKLHPELLSKHQKFVAEKLGSKEEKPVFFVFHGGSGSTVDEFQQAISYGVVKVNLDTDLQWAYLTGVRDYVTKNIDYLKTQVGNPEGADKPNKKKYDPRVWVRESEKTMTVRVKEALDHFKAAGSFPRDSRARAFEFTQRQHLIALLGGIPYLLLPSFRRYVHWGEETEAKMDGDWDQVARIPFPPPGVRAMATPVTTMTFDPQQELLWTGNDYGRVTSFYGTELQRYTSFKAFSTHGDVRQILVSEKGVIALGARDIHMALRRGPPLWHLQSDEFKDLRCMNFTSKGQAEILVAGFQDKMFVIDVNKGEITKEISTEYSYQIMKKSRYICAATKDGLINMIDPVNYSVVRSWKAHSALISDMDAQHDFIVTCGFSLRQSQSYMPDSFLNVFDIKRMTSMAPIPFPAGGAFVRMHPRMSTTSIVVSQTGQLHVVDLMNPHTSNVRQINVVNSLVTMFEIACSGEAVALADSASQIHLWGSPSKVRFVDFPQPTEFAGPEAPAPAIDWTTETPLNMVGMPYYREPLLSAWPDMVSDVGAPPPTLDPQFLSTLKATEFGLYGPNTRGLRRNQVEDTRKTDKTTVTGIQAPKFLSEKARESSKTPGQAAGAEDEVDDAAVKMGGDRKTECPPMYRNVEIKYSKFGVDDFDFGYYNRTAYSGLEIHIANSYANALLQVMHFTPLIRNLALQHTATACIVETCLLCELGFLFDMLEKAEGSICQATNLLKALSHQPQAAALCLLEEDLNGGPLPAMLQRLTRFLLDKIVEDFRITSPGVNLMLQAVQTAATEYIRCMNCRSEYTRPSPTNVNELIYPNAKAPMRNQKAPKVTFSQVLKMSVEREFPSKGWCPQCQRYQPNASRKTISSVPQVLMLNTAVKTPEHRRLWANPGFLPEEIGVIVDHGQFFCYEGEDLKLHLQRGIHNITVYSLIGMTMEVEAGPGQKPHMVGMTNVGHCQPEAPEASQWHLFNDFLVRSVSKEEALSFNANWKIPSVLTFQVKEANNMMDTTWKQKIDTSLLFTDSSHLHDSKTYRTLDGATEPPGPGSIIALDTEFVAVRQPEIEMNSEGERETIRPKVYALARASVIRGEGEAEGEPFVDDYILIREPIVDYLTAFSGITEVDLNPRLSKHNLVPLKVAYKKLWMLVNLGCKFLGHGLKQDFRVINIHIPKAQVIDTIELYYLHTRLRKLSLAFLAWIVLRENIQNETHDSIEDSRTALRLYRKYQDIWCPLPPKVELTLSSSGYMDRRAEHRRPIVPAVPSKGFPPGWTPHAHLPAGIPHIERQPVPSVQSWLLDRVHGDAPGYPGNPNRAFPFPPGSVTDSTRSSGVSDLSASQLGTPDNRNPWFDLVHSATQSKATFEKDVDSLVVDCWTDLARKVRLTRALRQLEDVHRSTALYQVFTKHIPRVKATRHMGMGRQAWPSLINHVRQYRAADIADQVLSQPQAELWDYRPPSTRLPKCIDDAFASWDAREDPDIAMPFEEVMKAKEHLDNAFDGWSAIGDVSVSLGFEAKFAGMDFDFPSDDSEQEQEQEQEPDLETDDSTDTHSIPDVMSLPTFAERIAHWKKYGSDVDRRVDAWQRAKGAALLRMPVLAPLPTDTPSPEKAPVTDSSIPYTDDMWWATPFDRTVIEPLEERPLNDPLLEKVRLWQLSKGDALFRAPVLAPLPDDTPLPPATEEGSSDKVDSEPQGEDEASEEDSFASAQSTLLTEGPAPVSTSCSPDTPLAPGSFPEDGSDIAVAPVRSAQWSLPSWSTVGKVCLGAAALALGVASGWFLSGSC</sequence>
<feature type="compositionally biased region" description="Acidic residues" evidence="19">
    <location>
        <begin position="1919"/>
        <end position="1930"/>
    </location>
</feature>
<dbReference type="GO" id="GO:0003676">
    <property type="term" value="F:nucleic acid binding"/>
    <property type="evidence" value="ECO:0007669"/>
    <property type="project" value="InterPro"/>
</dbReference>
<keyword evidence="15 18" id="KW-0269">Exonuclease</keyword>
<dbReference type="PANTHER" id="PTHR15728">
    <property type="entry name" value="DEADENYLATION COMPLEX CATALYTIC SUBUNIT PAN2"/>
    <property type="match status" value="1"/>
</dbReference>
<comment type="subcellular location">
    <subcellularLocation>
        <location evidence="5 18">Cytoplasm</location>
    </subcellularLocation>
</comment>
<feature type="region of interest" description="Disordered" evidence="19">
    <location>
        <begin position="1894"/>
        <end position="1966"/>
    </location>
</feature>
<keyword evidence="22" id="KW-1185">Reference proteome</keyword>
<evidence type="ECO:0000256" key="4">
    <source>
        <dbReference type="ARBA" id="ARBA00002181"/>
    </source>
</evidence>
<dbReference type="Gene3D" id="2.130.10.10">
    <property type="entry name" value="YVTN repeat-like/Quinoprotein amine dehydrogenase"/>
    <property type="match status" value="1"/>
</dbReference>
<proteinExistence type="inferred from homology"/>
<dbReference type="CDD" id="cd06143">
    <property type="entry name" value="PAN2_exo"/>
    <property type="match status" value="1"/>
</dbReference>
<evidence type="ECO:0000256" key="2">
    <source>
        <dbReference type="ARBA" id="ARBA00001663"/>
    </source>
</evidence>
<dbReference type="InterPro" id="IPR013785">
    <property type="entry name" value="Aldolase_TIM"/>
</dbReference>
<dbReference type="SUPFAM" id="SSF51569">
    <property type="entry name" value="Aldolase"/>
    <property type="match status" value="1"/>
</dbReference>
<feature type="domain" description="USP" evidence="20">
    <location>
        <begin position="893"/>
        <end position="1232"/>
    </location>
</feature>
<evidence type="ECO:0000256" key="12">
    <source>
        <dbReference type="ARBA" id="ARBA00022723"/>
    </source>
</evidence>
<evidence type="ECO:0000256" key="3">
    <source>
        <dbReference type="ARBA" id="ARBA00001947"/>
    </source>
</evidence>
<dbReference type="Gene3D" id="3.30.420.10">
    <property type="entry name" value="Ribonuclease H-like superfamily/Ribonuclease H"/>
    <property type="match status" value="1"/>
</dbReference>
<evidence type="ECO:0000256" key="7">
    <source>
        <dbReference type="ARBA" id="ARBA00005812"/>
    </source>
</evidence>
<dbReference type="Pfam" id="PF01116">
    <property type="entry name" value="F_bP_aldolase"/>
    <property type="match status" value="1"/>
</dbReference>
<evidence type="ECO:0000256" key="13">
    <source>
        <dbReference type="ARBA" id="ARBA00022801"/>
    </source>
</evidence>
<comment type="function">
    <text evidence="4">Catalyzes the aldol condensation of dihydroxyacetone phosphate (DHAP or glycerone-phosphate) with glyceraldehyde 3-phosphate (G3P) to form fructose 1,6-bisphosphate (FBP) in gluconeogenesis and the reverse reaction in glycolysis.</text>
</comment>
<comment type="cofactor">
    <cofactor evidence="18">
        <name>a divalent metal cation</name>
        <dbReference type="ChEBI" id="CHEBI:60240"/>
    </cofactor>
    <text evidence="18">Binds 2 metal cations per subunit in the catalytic exonuclease domain.</text>
</comment>
<keyword evidence="9" id="KW-0853">WD repeat</keyword>
<dbReference type="Gene3D" id="3.90.70.10">
    <property type="entry name" value="Cysteine proteinases"/>
    <property type="match status" value="1"/>
</dbReference>
<evidence type="ECO:0000313" key="22">
    <source>
        <dbReference type="Proteomes" id="UP000044602"/>
    </source>
</evidence>
<dbReference type="NCBIfam" id="NF006628">
    <property type="entry name" value="PRK09197.1"/>
    <property type="match status" value="1"/>
</dbReference>
<feature type="binding site" evidence="18">
    <location>
        <position position="1285"/>
    </location>
    <ligand>
        <name>a divalent metal cation</name>
        <dbReference type="ChEBI" id="CHEBI:60240"/>
        <note>catalytic</note>
    </ligand>
</feature>
<evidence type="ECO:0000313" key="21">
    <source>
        <dbReference type="EMBL" id="CRK29490.1"/>
    </source>
</evidence>
<dbReference type="InterPro" id="IPR036397">
    <property type="entry name" value="RNaseH_sf"/>
</dbReference>
<evidence type="ECO:0000256" key="10">
    <source>
        <dbReference type="ARBA" id="ARBA00022664"/>
    </source>
</evidence>
<evidence type="ECO:0000256" key="17">
    <source>
        <dbReference type="ARBA" id="ARBA00023239"/>
    </source>
</evidence>
<accession>A0A0G4M6B6</accession>
<dbReference type="GO" id="GO:0031251">
    <property type="term" value="C:PAN complex"/>
    <property type="evidence" value="ECO:0007669"/>
    <property type="project" value="UniProtKB-UniRule"/>
</dbReference>
<dbReference type="NCBIfam" id="TIGR00167">
    <property type="entry name" value="cbbA"/>
    <property type="match status" value="1"/>
</dbReference>
<comment type="similarity">
    <text evidence="18">Belongs to the peptidase C19 family. PAN2 subfamily.</text>
</comment>
<dbReference type="SUPFAM" id="SSF53098">
    <property type="entry name" value="Ribonuclease H-like"/>
    <property type="match status" value="1"/>
</dbReference>
<evidence type="ECO:0000256" key="19">
    <source>
        <dbReference type="SAM" id="MobiDB-lite"/>
    </source>
</evidence>
<dbReference type="InterPro" id="IPR028889">
    <property type="entry name" value="USP"/>
</dbReference>
<comment type="cofactor">
    <cofactor evidence="3">
        <name>Zn(2+)</name>
        <dbReference type="ChEBI" id="CHEBI:29105"/>
    </cofactor>
</comment>
<evidence type="ECO:0000256" key="14">
    <source>
        <dbReference type="ARBA" id="ARBA00022833"/>
    </source>
</evidence>
<organism evidence="21 22">
    <name type="scientific">Verticillium longisporum</name>
    <name type="common">Verticillium dahliae var. longisporum</name>
    <dbReference type="NCBI Taxonomy" id="100787"/>
    <lineage>
        <taxon>Eukaryota</taxon>
        <taxon>Fungi</taxon>
        <taxon>Dikarya</taxon>
        <taxon>Ascomycota</taxon>
        <taxon>Pezizomycotina</taxon>
        <taxon>Sordariomycetes</taxon>
        <taxon>Hypocreomycetidae</taxon>
        <taxon>Glomerellales</taxon>
        <taxon>Plectosphaerellaceae</taxon>
        <taxon>Verticillium</taxon>
    </lineage>
</organism>
<keyword evidence="17" id="KW-0456">Lyase</keyword>
<dbReference type="EMBL" id="CVQH01021195">
    <property type="protein sequence ID" value="CRK29490.1"/>
    <property type="molecule type" value="Genomic_DNA"/>
</dbReference>
<comment type="function">
    <text evidence="18">Catalytic subunit of the poly(A)-nuclease (PAN) deadenylation complex, one of two cytoplasmic mRNA deadenylases involved in mRNA turnover. PAN specifically shortens poly(A) tails of RNA and the activity is stimulated by poly(A)-binding protein PAB1. PAN deadenylation is followed by rapid degradation of the shortened mRNA tails by the CCR4-NOT complex. Deadenylated mRNAs are then degraded by two alternative mechanisms, namely exosome-mediated 3'-5' exonucleolytic degradation, or deadenlyation-dependent mRNA decaping and subsequent 5'-3' exonucleolytic degradation by XRN1. May also be involved in post-transcriptional maturation of mRNA poly(A) tails.</text>
</comment>
<evidence type="ECO:0000256" key="15">
    <source>
        <dbReference type="ARBA" id="ARBA00022839"/>
    </source>
</evidence>
<dbReference type="InterPro" id="IPR036322">
    <property type="entry name" value="WD40_repeat_dom_sf"/>
</dbReference>
<dbReference type="Pfam" id="PF20770">
    <property type="entry name" value="PAN2_N"/>
    <property type="match status" value="1"/>
</dbReference>
<feature type="region of interest" description="Linker" evidence="18">
    <location>
        <begin position="725"/>
        <end position="861"/>
    </location>
</feature>
<keyword evidence="12 18" id="KW-0479">Metal-binding</keyword>
<keyword evidence="16" id="KW-0324">Glycolysis</keyword>
<keyword evidence="14" id="KW-0862">Zinc</keyword>
<feature type="binding site" evidence="18">
    <location>
        <position position="1445"/>
    </location>
    <ligand>
        <name>a divalent metal cation</name>
        <dbReference type="ChEBI" id="CHEBI:60240"/>
        <note>catalytic</note>
    </ligand>
</feature>
<reference evidence="21 22" key="1">
    <citation type="submission" date="2015-05" db="EMBL/GenBank/DDBJ databases">
        <authorList>
            <person name="Wang D.B."/>
            <person name="Wang M."/>
        </authorList>
    </citation>
    <scope>NUCLEOTIDE SEQUENCE [LARGE SCALE GENOMIC DNA]</scope>
    <source>
        <strain evidence="21">VL1</strain>
    </source>
</reference>
<dbReference type="PROSITE" id="PS00806">
    <property type="entry name" value="ALDOLASE_CLASS_II_2"/>
    <property type="match status" value="1"/>
</dbReference>
<comment type="domain">
    <text evidence="18">Contains a pseudo-UCH domain. This ubiquitin C-terminal hydrolase (UCH)-like or ubiquitin specific protease (USP)-like domain is predicted to be catalytically inactive because it lacks the active site catalytic triad characteristic of thiol proteases, with residues at the equivalent structural positions that are incompatible with catalysis, and it cannot bind ubiquitin. It functions as a structural scaffold for intra- and intermolecular interactions in the complex.</text>
</comment>
<feature type="region of interest" description="Disordered" evidence="19">
    <location>
        <begin position="1536"/>
        <end position="1569"/>
    </location>
</feature>
<comment type="catalytic activity">
    <reaction evidence="2 18">
        <text>Exonucleolytic cleavage of poly(A) to 5'-AMP.</text>
        <dbReference type="EC" id="3.1.13.4"/>
    </reaction>
</comment>
<dbReference type="InterPro" id="IPR028881">
    <property type="entry name" value="PAN2_UCH_dom"/>
</dbReference>
<gene>
    <name evidence="18" type="primary">PAN2</name>
    <name evidence="21" type="ORF">BN1708_004965</name>
</gene>
<evidence type="ECO:0000256" key="9">
    <source>
        <dbReference type="ARBA" id="ARBA00022574"/>
    </source>
</evidence>
<evidence type="ECO:0000256" key="5">
    <source>
        <dbReference type="ARBA" id="ARBA00004496"/>
    </source>
</evidence>
<evidence type="ECO:0000256" key="1">
    <source>
        <dbReference type="ARBA" id="ARBA00000441"/>
    </source>
</evidence>
<evidence type="ECO:0000256" key="18">
    <source>
        <dbReference type="HAMAP-Rule" id="MF_03182"/>
    </source>
</evidence>
<protein>
    <recommendedName>
        <fullName evidence="18">PAN2-PAN3 deadenylation complex catalytic subunit PAN2</fullName>
        <ecNumber evidence="18">3.1.13.4</ecNumber>
    </recommendedName>
    <alternativeName>
        <fullName evidence="18">PAB1P-dependent poly(A)-specific ribonuclease</fullName>
    </alternativeName>
    <alternativeName>
        <fullName evidence="18">Poly(A)-nuclease deadenylation complex subunit 2</fullName>
        <shortName evidence="18">PAN deadenylation complex subunit 2</shortName>
    </alternativeName>
</protein>
<dbReference type="HAMAP" id="MF_03182">
    <property type="entry name" value="PAN2"/>
    <property type="match status" value="1"/>
</dbReference>
<dbReference type="SMART" id="SM00479">
    <property type="entry name" value="EXOIII"/>
    <property type="match status" value="1"/>
</dbReference>
<feature type="compositionally biased region" description="Acidic residues" evidence="19">
    <location>
        <begin position="1752"/>
        <end position="1774"/>
    </location>
</feature>
<name>A0A0G4M6B6_VERLO</name>
<keyword evidence="8 18" id="KW-0963">Cytoplasm</keyword>
<dbReference type="SUPFAM" id="SSF50978">
    <property type="entry name" value="WD40 repeat-like"/>
    <property type="match status" value="1"/>
</dbReference>
<dbReference type="Proteomes" id="UP000044602">
    <property type="component" value="Unassembled WGS sequence"/>
</dbReference>
<evidence type="ECO:0000256" key="6">
    <source>
        <dbReference type="ARBA" id="ARBA00004714"/>
    </source>
</evidence>
<evidence type="ECO:0000256" key="8">
    <source>
        <dbReference type="ARBA" id="ARBA00022490"/>
    </source>
</evidence>
<dbReference type="NCBIfam" id="TIGR01520">
    <property type="entry name" value="FruBisAldo_II_A"/>
    <property type="match status" value="1"/>
</dbReference>
<comment type="similarity">
    <text evidence="7">Belongs to the class II fructose-bisphosphate aldolase family.</text>
</comment>
<dbReference type="GO" id="GO:0006397">
    <property type="term" value="P:mRNA processing"/>
    <property type="evidence" value="ECO:0007669"/>
    <property type="project" value="UniProtKB-KW"/>
</dbReference>
<dbReference type="SUPFAM" id="SSF54001">
    <property type="entry name" value="Cysteine proteinases"/>
    <property type="match status" value="1"/>
</dbReference>
<dbReference type="FunFam" id="2.130.10.10:FF:000459">
    <property type="entry name" value="PAN2-PAN3 deadenylation complex catalytic subunit PAN2"/>
    <property type="match status" value="1"/>
</dbReference>
<evidence type="ECO:0000256" key="11">
    <source>
        <dbReference type="ARBA" id="ARBA00022722"/>
    </source>
</evidence>
<dbReference type="GO" id="GO:0000932">
    <property type="term" value="C:P-body"/>
    <property type="evidence" value="ECO:0007669"/>
    <property type="project" value="TreeGrafter"/>
</dbReference>
<evidence type="ECO:0000259" key="20">
    <source>
        <dbReference type="PROSITE" id="PS50235"/>
    </source>
</evidence>
<dbReference type="FunFam" id="3.20.20.70:FF:000013">
    <property type="entry name" value="Class II fructose-bisphosphate aldolase"/>
    <property type="match status" value="1"/>
</dbReference>
<evidence type="ECO:0000256" key="16">
    <source>
        <dbReference type="ARBA" id="ARBA00023152"/>
    </source>
</evidence>
<dbReference type="GO" id="GO:0008270">
    <property type="term" value="F:zinc ion binding"/>
    <property type="evidence" value="ECO:0007669"/>
    <property type="project" value="InterPro"/>
</dbReference>
<comment type="subunit">
    <text evidence="18">Forms a heterotrimer with an asymmetric homodimer of the regulatory subunit PAN3 to form the poly(A)-nuclease (PAN) deadenylation complex.</text>
</comment>
<dbReference type="FunFam" id="3.30.420.10:FF:000028">
    <property type="entry name" value="PAN2-PAN3 deadenylation complex catalytic subunit PAN2"/>
    <property type="match status" value="1"/>
</dbReference>
<dbReference type="InterPro" id="IPR013520">
    <property type="entry name" value="Ribonucl_H"/>
</dbReference>
<dbReference type="Pfam" id="PF00929">
    <property type="entry name" value="RNase_T"/>
    <property type="match status" value="1"/>
</dbReference>
<keyword evidence="10 18" id="KW-0507">mRNA processing</keyword>
<dbReference type="GO" id="GO:0006096">
    <property type="term" value="P:glycolytic process"/>
    <property type="evidence" value="ECO:0007669"/>
    <property type="project" value="UniProtKB-UniPathway"/>
</dbReference>
<feature type="binding site" evidence="18">
    <location>
        <position position="1283"/>
    </location>
    <ligand>
        <name>a divalent metal cation</name>
        <dbReference type="ChEBI" id="CHEBI:60240"/>
        <note>catalytic</note>
    </ligand>
</feature>
<dbReference type="InterPro" id="IPR050785">
    <property type="entry name" value="PAN2-PAN3_catalytic_subunit"/>
</dbReference>
<dbReference type="PROSITE" id="PS00602">
    <property type="entry name" value="ALDOLASE_CLASS_II_1"/>
    <property type="match status" value="1"/>
</dbReference>
<keyword evidence="11 18" id="KW-0540">Nuclease</keyword>
<comment type="domain">
    <text evidence="18">The linker, or PAN3 interaction domain (PID), between the WD40 repeats and the pseudo-UCH domain mediates interaction with PAN3.</text>
</comment>
<dbReference type="InterPro" id="IPR006411">
    <property type="entry name" value="Fruct_bisP_bact"/>
</dbReference>
<comment type="pathway">
    <text evidence="6">Carbohydrate degradation; glycolysis; D-glyceraldehyde 3-phosphate and glycerone phosphate from D-glucose: step 4/4.</text>
</comment>
<dbReference type="PANTHER" id="PTHR15728:SF0">
    <property type="entry name" value="PAN2-PAN3 DEADENYLATION COMPLEX CATALYTIC SUBUNIT PAN2"/>
    <property type="match status" value="1"/>
</dbReference>